<keyword evidence="2" id="KW-0677">Repeat</keyword>
<dbReference type="PANTHER" id="PTHR24379">
    <property type="entry name" value="KRAB AND ZINC FINGER DOMAIN-CONTAINING"/>
    <property type="match status" value="1"/>
</dbReference>
<evidence type="ECO:0000256" key="7">
    <source>
        <dbReference type="PROSITE-ProRule" id="PRU00309"/>
    </source>
</evidence>
<organism evidence="11 12">
    <name type="scientific">Allacma fusca</name>
    <dbReference type="NCBI Taxonomy" id="39272"/>
    <lineage>
        <taxon>Eukaryota</taxon>
        <taxon>Metazoa</taxon>
        <taxon>Ecdysozoa</taxon>
        <taxon>Arthropoda</taxon>
        <taxon>Hexapoda</taxon>
        <taxon>Collembola</taxon>
        <taxon>Symphypleona</taxon>
        <taxon>Sminthuridae</taxon>
        <taxon>Allacma</taxon>
    </lineage>
</organism>
<dbReference type="Pfam" id="PF00096">
    <property type="entry name" value="zf-C2H2"/>
    <property type="match status" value="1"/>
</dbReference>
<feature type="domain" description="C2H2-type" evidence="9">
    <location>
        <begin position="953"/>
        <end position="980"/>
    </location>
</feature>
<dbReference type="PANTHER" id="PTHR24379:SF121">
    <property type="entry name" value="C2H2-TYPE DOMAIN-CONTAINING PROTEIN"/>
    <property type="match status" value="1"/>
</dbReference>
<feature type="domain" description="C2H2-type" evidence="9">
    <location>
        <begin position="925"/>
        <end position="952"/>
    </location>
</feature>
<keyword evidence="1" id="KW-0479">Metal-binding</keyword>
<dbReference type="PROSITE" id="PS00028">
    <property type="entry name" value="ZINC_FINGER_C2H2_1"/>
    <property type="match status" value="9"/>
</dbReference>
<feature type="domain" description="THAP-type" evidence="10">
    <location>
        <begin position="13"/>
        <end position="98"/>
    </location>
</feature>
<keyword evidence="3 6" id="KW-0863">Zinc-finger</keyword>
<sequence>MNDLDTGQVTLEIPPEYQKCCVCTGDFWKAEAKSLHPIPNHNAVVQMRWFSFIRRSRGPDWTPKDDDNMPLVCSLHFTSRSYYPSSLRLKANVVPFLDAKELCKRKGRQGSDSIYKNNLGKNCLSDDKPEAFGNPRDIPVIEPQRPRNEVLQPAGVTEQARTICILSEPDFSEFSETNKTSGILFDLETRENLPDPEPETFAFCPEPVLINSPTFEGSTLRLIAVPEVPSDVGIEFGELQGPRKKSYKKSMNRARKRNYPKKNAIVLPKSSSLGCQNDVIQKPLFLLPAVNHSSEVSLHSETFQSIAGVDTTEPAMFSFLDIDNLQRISEVKSGISISKVINFCLVCGDLLNQDLGIKAEEMRKSREILFNLLNFRANESEISELYPICLQCNMKVLDLQKQLDALLEIQGQLEQQRNNLLQDIVRTFCIRSQKNVGLSFASSAAVHEYITQKWASTLCPPYQQFSPDWNKDVDLVKNVISERKKKRMENRRKNSLKKRLARETEIEKAELLVQQKREERRRMLAETRERRLRGEKVRRYRSDERTQCSICQLELQKLSLRKHMLIHNNDARHGCSVCSKSFLRLDALRNHELTHKIGDVSFGQVGRSFQCPYCDMILLGGKRYFQHVATSHLSSSEGQVDISIFYDCDAKENLILHEQIHTSPETVHDCIYCHRYFESESELKIHQFLHQICVDPQALKFICEQCGAKFVTRTQLFSHRSYHSRSKVRLGGGIRKYQLCICEVCGAEFNAESRLKMHSYEHTHPEGFGCDQCHQIFPNPTKLWFHQKRKNNCVNVADNTINSTRPKRRIVSKAKKNIFKRAVVLKKPKAATKDPATLYPKQSINTEFPEKSDAICEPKVYKKNIYPCKHCSVTVKNLYILRRHNLLFHPEIYVDGKTFICPVCWKNYPVQEELDEHCHTVHDRSKCKVCNKLFPSLAKLEQHMRTHTGEKPYRCQFCGKCFNLETNLKEHELRHTGNRPYRCSYCSCGFFRKKQLQQHLEKIHPQTEVQQQVIHSSDGPPSIEINSCPEPHPIVENVIDTQ</sequence>
<dbReference type="AlphaFoldDB" id="A0A8J2PJE0"/>
<dbReference type="GO" id="GO:0003677">
    <property type="term" value="F:DNA binding"/>
    <property type="evidence" value="ECO:0007669"/>
    <property type="project" value="UniProtKB-UniRule"/>
</dbReference>
<evidence type="ECO:0000259" key="9">
    <source>
        <dbReference type="PROSITE" id="PS50157"/>
    </source>
</evidence>
<dbReference type="OrthoDB" id="1724561at2759"/>
<evidence type="ECO:0000256" key="3">
    <source>
        <dbReference type="ARBA" id="ARBA00022771"/>
    </source>
</evidence>
<dbReference type="SMART" id="SM00980">
    <property type="entry name" value="THAP"/>
    <property type="match status" value="1"/>
</dbReference>
<dbReference type="CDD" id="cd22249">
    <property type="entry name" value="UDM1_RNF168_RNF169-like"/>
    <property type="match status" value="1"/>
</dbReference>
<dbReference type="InterPro" id="IPR013087">
    <property type="entry name" value="Znf_C2H2_type"/>
</dbReference>
<feature type="non-terminal residue" evidence="11">
    <location>
        <position position="1"/>
    </location>
</feature>
<keyword evidence="8" id="KW-0175">Coiled coil</keyword>
<protein>
    <submittedName>
        <fullName evidence="11">Uncharacterized protein</fullName>
    </submittedName>
</protein>
<name>A0A8J2PJE0_9HEXA</name>
<evidence type="ECO:0000256" key="2">
    <source>
        <dbReference type="ARBA" id="ARBA00022737"/>
    </source>
</evidence>
<dbReference type="PROSITE" id="PS50950">
    <property type="entry name" value="ZF_THAP"/>
    <property type="match status" value="1"/>
</dbReference>
<feature type="domain" description="C2H2-type" evidence="9">
    <location>
        <begin position="668"/>
        <end position="690"/>
    </location>
</feature>
<keyword evidence="12" id="KW-1185">Reference proteome</keyword>
<dbReference type="EMBL" id="CAJVCH010359424">
    <property type="protein sequence ID" value="CAG7816044.1"/>
    <property type="molecule type" value="Genomic_DNA"/>
</dbReference>
<gene>
    <name evidence="11" type="ORF">AFUS01_LOCUS26681</name>
</gene>
<evidence type="ECO:0000256" key="1">
    <source>
        <dbReference type="ARBA" id="ARBA00022723"/>
    </source>
</evidence>
<keyword evidence="5 7" id="KW-0238">DNA-binding</keyword>
<comment type="caution">
    <text evidence="11">The sequence shown here is derived from an EMBL/GenBank/DDBJ whole genome shotgun (WGS) entry which is preliminary data.</text>
</comment>
<evidence type="ECO:0000256" key="6">
    <source>
        <dbReference type="PROSITE-ProRule" id="PRU00042"/>
    </source>
</evidence>
<evidence type="ECO:0000256" key="4">
    <source>
        <dbReference type="ARBA" id="ARBA00022833"/>
    </source>
</evidence>
<dbReference type="Proteomes" id="UP000708208">
    <property type="component" value="Unassembled WGS sequence"/>
</dbReference>
<evidence type="ECO:0000256" key="8">
    <source>
        <dbReference type="SAM" id="Coils"/>
    </source>
</evidence>
<dbReference type="GO" id="GO:0006355">
    <property type="term" value="P:regulation of DNA-templated transcription"/>
    <property type="evidence" value="ECO:0007669"/>
    <property type="project" value="UniProtKB-ARBA"/>
</dbReference>
<dbReference type="InterPro" id="IPR006612">
    <property type="entry name" value="THAP_Znf"/>
</dbReference>
<keyword evidence="4" id="KW-0862">Zinc</keyword>
<feature type="domain" description="C2H2-type" evidence="9">
    <location>
        <begin position="573"/>
        <end position="595"/>
    </location>
</feature>
<accession>A0A8J2PJE0</accession>
<evidence type="ECO:0000259" key="10">
    <source>
        <dbReference type="PROSITE" id="PS50950"/>
    </source>
</evidence>
<dbReference type="FunFam" id="3.30.160.60:FF:002343">
    <property type="entry name" value="Zinc finger protein 33A"/>
    <property type="match status" value="1"/>
</dbReference>
<dbReference type="GO" id="GO:0008270">
    <property type="term" value="F:zinc ion binding"/>
    <property type="evidence" value="ECO:0007669"/>
    <property type="project" value="UniProtKB-KW"/>
</dbReference>
<dbReference type="PROSITE" id="PS50157">
    <property type="entry name" value="ZINC_FINGER_C2H2_2"/>
    <property type="match status" value="8"/>
</dbReference>
<feature type="domain" description="C2H2-type" evidence="9">
    <location>
        <begin position="899"/>
        <end position="927"/>
    </location>
</feature>
<dbReference type="SMART" id="SM00355">
    <property type="entry name" value="ZnF_C2H2"/>
    <property type="match status" value="12"/>
</dbReference>
<feature type="domain" description="C2H2-type" evidence="9">
    <location>
        <begin position="701"/>
        <end position="728"/>
    </location>
</feature>
<proteinExistence type="predicted"/>
<dbReference type="Pfam" id="PF13912">
    <property type="entry name" value="zf-C2H2_6"/>
    <property type="match status" value="2"/>
</dbReference>
<feature type="domain" description="C2H2-type" evidence="9">
    <location>
        <begin position="740"/>
        <end position="767"/>
    </location>
</feature>
<evidence type="ECO:0000313" key="11">
    <source>
        <dbReference type="EMBL" id="CAG7816044.1"/>
    </source>
</evidence>
<feature type="domain" description="C2H2-type" evidence="9">
    <location>
        <begin position="981"/>
        <end position="1009"/>
    </location>
</feature>
<reference evidence="11" key="1">
    <citation type="submission" date="2021-06" db="EMBL/GenBank/DDBJ databases">
        <authorList>
            <person name="Hodson N. C."/>
            <person name="Mongue J. A."/>
            <person name="Jaron S. K."/>
        </authorList>
    </citation>
    <scope>NUCLEOTIDE SEQUENCE</scope>
</reference>
<feature type="coiled-coil region" evidence="8">
    <location>
        <begin position="396"/>
        <end position="423"/>
    </location>
</feature>
<evidence type="ECO:0000256" key="5">
    <source>
        <dbReference type="ARBA" id="ARBA00023125"/>
    </source>
</evidence>
<evidence type="ECO:0000313" key="12">
    <source>
        <dbReference type="Proteomes" id="UP000708208"/>
    </source>
</evidence>